<proteinExistence type="inferred from homology"/>
<comment type="subcellular location">
    <subcellularLocation>
        <location evidence="1">Cell membrane</location>
        <topology evidence="1">Multi-pass membrane protein</topology>
    </subcellularLocation>
</comment>
<sequence length="273" mass="30079">MLRKRILSALVMVPLVVFAVLYLNQTLFALSVGALVLMGAWEWSALIPLQETAVRYGYLALTFAITVVAWYFAVSEVFVDSVLWLAMGWWLFVLFWVARPDIGREVNSLHLKMKAILGVGLLVSTWLALVVMHSRPDQGPHWVLFVMMLVWVADSGAFFSGRAFGRTKLAPAVSPGKTWEGVFGALVACSLFAYAYARFLNLQGALLSSFILVSVVTVLFSIVGDLLESLLKRQRGVKDSGALIPGHGGILDRVDSLLAAAPVFLFGMRWIEL</sequence>
<evidence type="ECO:0000256" key="3">
    <source>
        <dbReference type="ARBA" id="ARBA00022475"/>
    </source>
</evidence>
<evidence type="ECO:0000256" key="5">
    <source>
        <dbReference type="ARBA" id="ARBA00022679"/>
    </source>
</evidence>
<keyword evidence="12" id="KW-1208">Phospholipid metabolism</keyword>
<dbReference type="EMBL" id="UOFK01000058">
    <property type="protein sequence ID" value="VAW74280.1"/>
    <property type="molecule type" value="Genomic_DNA"/>
</dbReference>
<protein>
    <submittedName>
        <fullName evidence="14">Phosphatidate cytidylyltransferase</fullName>
        <ecNumber evidence="14">2.7.7.41</ecNumber>
    </submittedName>
</protein>
<dbReference type="InterPro" id="IPR000374">
    <property type="entry name" value="PC_trans"/>
</dbReference>
<evidence type="ECO:0000256" key="12">
    <source>
        <dbReference type="ARBA" id="ARBA00023264"/>
    </source>
</evidence>
<dbReference type="PANTHER" id="PTHR46382">
    <property type="entry name" value="PHOSPHATIDATE CYTIDYLYLTRANSFERASE"/>
    <property type="match status" value="1"/>
</dbReference>
<feature type="transmembrane region" description="Helical" evidence="13">
    <location>
        <begin position="56"/>
        <end position="75"/>
    </location>
</feature>
<dbReference type="Pfam" id="PF01148">
    <property type="entry name" value="CTP_transf_1"/>
    <property type="match status" value="1"/>
</dbReference>
<feature type="transmembrane region" description="Helical" evidence="13">
    <location>
        <begin position="205"/>
        <end position="227"/>
    </location>
</feature>
<evidence type="ECO:0000256" key="6">
    <source>
        <dbReference type="ARBA" id="ARBA00022692"/>
    </source>
</evidence>
<evidence type="ECO:0000256" key="13">
    <source>
        <dbReference type="SAM" id="Phobius"/>
    </source>
</evidence>
<feature type="transmembrane region" description="Helical" evidence="13">
    <location>
        <begin position="181"/>
        <end position="199"/>
    </location>
</feature>
<evidence type="ECO:0000256" key="2">
    <source>
        <dbReference type="ARBA" id="ARBA00010185"/>
    </source>
</evidence>
<keyword evidence="11" id="KW-0594">Phospholipid biosynthesis</keyword>
<keyword evidence="9" id="KW-0443">Lipid metabolism</keyword>
<feature type="transmembrane region" description="Helical" evidence="13">
    <location>
        <begin position="81"/>
        <end position="99"/>
    </location>
</feature>
<dbReference type="GO" id="GO:0016024">
    <property type="term" value="P:CDP-diacylglycerol biosynthetic process"/>
    <property type="evidence" value="ECO:0007669"/>
    <property type="project" value="TreeGrafter"/>
</dbReference>
<keyword evidence="7 14" id="KW-0548">Nucleotidyltransferase</keyword>
<dbReference type="GO" id="GO:0005886">
    <property type="term" value="C:plasma membrane"/>
    <property type="evidence" value="ECO:0007669"/>
    <property type="project" value="UniProtKB-SubCell"/>
</dbReference>
<evidence type="ECO:0000256" key="7">
    <source>
        <dbReference type="ARBA" id="ARBA00022695"/>
    </source>
</evidence>
<keyword evidence="3" id="KW-1003">Cell membrane</keyword>
<dbReference type="EC" id="2.7.7.41" evidence="14"/>
<evidence type="ECO:0000256" key="8">
    <source>
        <dbReference type="ARBA" id="ARBA00022989"/>
    </source>
</evidence>
<comment type="similarity">
    <text evidence="2">Belongs to the CDS family.</text>
</comment>
<evidence type="ECO:0000256" key="9">
    <source>
        <dbReference type="ARBA" id="ARBA00023098"/>
    </source>
</evidence>
<evidence type="ECO:0000256" key="4">
    <source>
        <dbReference type="ARBA" id="ARBA00022516"/>
    </source>
</evidence>
<keyword evidence="6 13" id="KW-0812">Transmembrane</keyword>
<feature type="transmembrane region" description="Helical" evidence="13">
    <location>
        <begin position="7"/>
        <end position="23"/>
    </location>
</feature>
<feature type="transmembrane region" description="Helical" evidence="13">
    <location>
        <begin position="111"/>
        <end position="129"/>
    </location>
</feature>
<accession>A0A3B0YBU1</accession>
<keyword evidence="5 14" id="KW-0808">Transferase</keyword>
<evidence type="ECO:0000313" key="14">
    <source>
        <dbReference type="EMBL" id="VAW74280.1"/>
    </source>
</evidence>
<dbReference type="GO" id="GO:0004605">
    <property type="term" value="F:phosphatidate cytidylyltransferase activity"/>
    <property type="evidence" value="ECO:0007669"/>
    <property type="project" value="UniProtKB-EC"/>
</dbReference>
<feature type="transmembrane region" description="Helical" evidence="13">
    <location>
        <begin position="141"/>
        <end position="160"/>
    </location>
</feature>
<dbReference type="PANTHER" id="PTHR46382:SF1">
    <property type="entry name" value="PHOSPHATIDATE CYTIDYLYLTRANSFERASE"/>
    <property type="match status" value="1"/>
</dbReference>
<organism evidence="14">
    <name type="scientific">hydrothermal vent metagenome</name>
    <dbReference type="NCBI Taxonomy" id="652676"/>
    <lineage>
        <taxon>unclassified sequences</taxon>
        <taxon>metagenomes</taxon>
        <taxon>ecological metagenomes</taxon>
    </lineage>
</organism>
<keyword evidence="10 13" id="KW-0472">Membrane</keyword>
<dbReference type="PROSITE" id="PS01315">
    <property type="entry name" value="CDS"/>
    <property type="match status" value="1"/>
</dbReference>
<keyword evidence="4" id="KW-0444">Lipid biosynthesis</keyword>
<evidence type="ECO:0000256" key="11">
    <source>
        <dbReference type="ARBA" id="ARBA00023209"/>
    </source>
</evidence>
<evidence type="ECO:0000256" key="1">
    <source>
        <dbReference type="ARBA" id="ARBA00004651"/>
    </source>
</evidence>
<evidence type="ECO:0000256" key="10">
    <source>
        <dbReference type="ARBA" id="ARBA00023136"/>
    </source>
</evidence>
<reference evidence="14" key="1">
    <citation type="submission" date="2018-06" db="EMBL/GenBank/DDBJ databases">
        <authorList>
            <person name="Zhirakovskaya E."/>
        </authorList>
    </citation>
    <scope>NUCLEOTIDE SEQUENCE</scope>
</reference>
<dbReference type="AlphaFoldDB" id="A0A3B0YBU1"/>
<name>A0A3B0YBU1_9ZZZZ</name>
<gene>
    <name evidence="14" type="ORF">MNBD_GAMMA13-1294</name>
</gene>
<keyword evidence="8 13" id="KW-1133">Transmembrane helix</keyword>